<evidence type="ECO:0000313" key="2">
    <source>
        <dbReference type="Proteomes" id="UP000198985"/>
    </source>
</evidence>
<dbReference type="Proteomes" id="UP000198985">
    <property type="component" value="Unassembled WGS sequence"/>
</dbReference>
<sequence length="85" mass="10235">MLRGRRLCWHSVTRPRRVAERRWRHEMKLITIFELATKSESELRVLYREVFNVAVRGDRESLEHQNALASLENIHRVMISRALRP</sequence>
<gene>
    <name evidence="1" type="ORF">SAMN04490194_0760</name>
</gene>
<reference evidence="1 2" key="1">
    <citation type="submission" date="2016-10" db="EMBL/GenBank/DDBJ databases">
        <authorList>
            <person name="de Groot N.N."/>
        </authorList>
    </citation>
    <scope>NUCLEOTIDE SEQUENCE [LARGE SCALE GENOMIC DNA]</scope>
    <source>
        <strain evidence="1 2">BS3662</strain>
    </source>
</reference>
<protein>
    <submittedName>
        <fullName evidence="1">Uncharacterized protein</fullName>
    </submittedName>
</protein>
<organism evidence="1 2">
    <name type="scientific">Pseudomonas migulae</name>
    <dbReference type="NCBI Taxonomy" id="78543"/>
    <lineage>
        <taxon>Bacteria</taxon>
        <taxon>Pseudomonadati</taxon>
        <taxon>Pseudomonadota</taxon>
        <taxon>Gammaproteobacteria</taxon>
        <taxon>Pseudomonadales</taxon>
        <taxon>Pseudomonadaceae</taxon>
        <taxon>Pseudomonas</taxon>
    </lineage>
</organism>
<dbReference type="EMBL" id="FNTY01000002">
    <property type="protein sequence ID" value="SEE02734.1"/>
    <property type="molecule type" value="Genomic_DNA"/>
</dbReference>
<evidence type="ECO:0000313" key="1">
    <source>
        <dbReference type="EMBL" id="SEE02734.1"/>
    </source>
</evidence>
<accession>A0A1H5FHV6</accession>
<proteinExistence type="predicted"/>
<name>A0A1H5FHV6_9PSED</name>
<dbReference type="AlphaFoldDB" id="A0A1H5FHV6"/>